<proteinExistence type="predicted"/>
<sequence length="74" mass="8796">MDRIGLVTQKNHQYPIYIILDPTNHNYVEYFKNSDAKDKIIKLPRFFSLSSVDFPSFVFDDIETTNWPVKSIKR</sequence>
<reference evidence="1 2" key="1">
    <citation type="submission" date="2020-09" db="EMBL/GenBank/DDBJ databases">
        <title>De no assembly of potato wild relative species, Solanum commersonii.</title>
        <authorList>
            <person name="Cho K."/>
        </authorList>
    </citation>
    <scope>NUCLEOTIDE SEQUENCE [LARGE SCALE GENOMIC DNA]</scope>
    <source>
        <strain evidence="1">LZ3.2</strain>
        <tissue evidence="1">Leaf</tissue>
    </source>
</reference>
<accession>A0A9J5Z282</accession>
<evidence type="ECO:0000313" key="2">
    <source>
        <dbReference type="Proteomes" id="UP000824120"/>
    </source>
</evidence>
<dbReference type="EMBL" id="JACXVP010000005">
    <property type="protein sequence ID" value="KAG5606786.1"/>
    <property type="molecule type" value="Genomic_DNA"/>
</dbReference>
<organism evidence="1 2">
    <name type="scientific">Solanum commersonii</name>
    <name type="common">Commerson's wild potato</name>
    <name type="synonym">Commerson's nightshade</name>
    <dbReference type="NCBI Taxonomy" id="4109"/>
    <lineage>
        <taxon>Eukaryota</taxon>
        <taxon>Viridiplantae</taxon>
        <taxon>Streptophyta</taxon>
        <taxon>Embryophyta</taxon>
        <taxon>Tracheophyta</taxon>
        <taxon>Spermatophyta</taxon>
        <taxon>Magnoliopsida</taxon>
        <taxon>eudicotyledons</taxon>
        <taxon>Gunneridae</taxon>
        <taxon>Pentapetalae</taxon>
        <taxon>asterids</taxon>
        <taxon>lamiids</taxon>
        <taxon>Solanales</taxon>
        <taxon>Solanaceae</taxon>
        <taxon>Solanoideae</taxon>
        <taxon>Solaneae</taxon>
        <taxon>Solanum</taxon>
    </lineage>
</organism>
<name>A0A9J5Z282_SOLCO</name>
<gene>
    <name evidence="1" type="ORF">H5410_028278</name>
</gene>
<keyword evidence="2" id="KW-1185">Reference proteome</keyword>
<evidence type="ECO:0000313" key="1">
    <source>
        <dbReference type="EMBL" id="KAG5606786.1"/>
    </source>
</evidence>
<protein>
    <submittedName>
        <fullName evidence="1">Uncharacterized protein</fullName>
    </submittedName>
</protein>
<dbReference type="AlphaFoldDB" id="A0A9J5Z282"/>
<dbReference type="Proteomes" id="UP000824120">
    <property type="component" value="Chromosome 5"/>
</dbReference>
<comment type="caution">
    <text evidence="1">The sequence shown here is derived from an EMBL/GenBank/DDBJ whole genome shotgun (WGS) entry which is preliminary data.</text>
</comment>